<evidence type="ECO:0000256" key="1">
    <source>
        <dbReference type="SAM" id="Phobius"/>
    </source>
</evidence>
<dbReference type="Proteomes" id="UP000198282">
    <property type="component" value="Unassembled WGS sequence"/>
</dbReference>
<dbReference type="EMBL" id="FZOD01000003">
    <property type="protein sequence ID" value="SNS04821.1"/>
    <property type="molecule type" value="Genomic_DNA"/>
</dbReference>
<keyword evidence="1" id="KW-0812">Transmembrane</keyword>
<protein>
    <submittedName>
        <fullName evidence="2">Uncharacterized protein</fullName>
    </submittedName>
</protein>
<organism evidence="2 3">
    <name type="scientific">Streptosporangium subroseum</name>
    <dbReference type="NCBI Taxonomy" id="106412"/>
    <lineage>
        <taxon>Bacteria</taxon>
        <taxon>Bacillati</taxon>
        <taxon>Actinomycetota</taxon>
        <taxon>Actinomycetes</taxon>
        <taxon>Streptosporangiales</taxon>
        <taxon>Streptosporangiaceae</taxon>
        <taxon>Streptosporangium</taxon>
    </lineage>
</organism>
<reference evidence="2 3" key="1">
    <citation type="submission" date="2017-06" db="EMBL/GenBank/DDBJ databases">
        <authorList>
            <person name="Kim H.J."/>
            <person name="Triplett B.A."/>
        </authorList>
    </citation>
    <scope>NUCLEOTIDE SEQUENCE [LARGE SCALE GENOMIC DNA]</scope>
    <source>
        <strain evidence="2 3">CGMCC 4.2132</strain>
    </source>
</reference>
<dbReference type="AlphaFoldDB" id="A0A239BB78"/>
<feature type="transmembrane region" description="Helical" evidence="1">
    <location>
        <begin position="18"/>
        <end position="41"/>
    </location>
</feature>
<evidence type="ECO:0000313" key="2">
    <source>
        <dbReference type="EMBL" id="SNS04821.1"/>
    </source>
</evidence>
<accession>A0A239BB78</accession>
<feature type="transmembrane region" description="Helical" evidence="1">
    <location>
        <begin position="102"/>
        <end position="122"/>
    </location>
</feature>
<keyword evidence="1" id="KW-0472">Membrane</keyword>
<proteinExistence type="predicted"/>
<name>A0A239BB78_9ACTN</name>
<feature type="transmembrane region" description="Helical" evidence="1">
    <location>
        <begin position="142"/>
        <end position="159"/>
    </location>
</feature>
<gene>
    <name evidence="2" type="ORF">SAMN05216276_100372</name>
</gene>
<feature type="transmembrane region" description="Helical" evidence="1">
    <location>
        <begin position="61"/>
        <end position="81"/>
    </location>
</feature>
<keyword evidence="1" id="KW-1133">Transmembrane helix</keyword>
<evidence type="ECO:0000313" key="3">
    <source>
        <dbReference type="Proteomes" id="UP000198282"/>
    </source>
</evidence>
<dbReference type="RefSeq" id="WP_089205793.1">
    <property type="nucleotide sequence ID" value="NZ_FZOD01000003.1"/>
</dbReference>
<keyword evidence="3" id="KW-1185">Reference proteome</keyword>
<dbReference type="OrthoDB" id="4763906at2"/>
<sequence>MTRSVADLRRHYRGHAGLVLLLMAWWGFGNLYEAVTVIPWLATLPPGSMAGQLEIGSPLFYFLPVVTCLLALVWVLVIRLIRGGADGIMPGSVRSVRGAAMLVTLAVITTAILVTTVNPAFHDPTATIDAIRATLVIWEVGNALRMTLLASAAVFLLGWRVRLADVVPVQAGSLQIGDGGR</sequence>